<dbReference type="SMART" id="SM00247">
    <property type="entry name" value="XTALbg"/>
    <property type="match status" value="1"/>
</dbReference>
<keyword evidence="2" id="KW-0677">Repeat</keyword>
<dbReference type="Gene3D" id="2.60.20.10">
    <property type="entry name" value="Crystallins"/>
    <property type="match status" value="1"/>
</dbReference>
<dbReference type="InterPro" id="IPR011024">
    <property type="entry name" value="G_crystallin-like"/>
</dbReference>
<feature type="domain" description="F5/8 type C" evidence="4">
    <location>
        <begin position="509"/>
        <end position="649"/>
    </location>
</feature>
<keyword evidence="7" id="KW-1185">Reference proteome</keyword>
<evidence type="ECO:0000259" key="4">
    <source>
        <dbReference type="PROSITE" id="PS50022"/>
    </source>
</evidence>
<evidence type="ECO:0000313" key="7">
    <source>
        <dbReference type="Proteomes" id="UP000679126"/>
    </source>
</evidence>
<comment type="similarity">
    <text evidence="1">Belongs to the beta/gamma-crystallin family.</text>
</comment>
<dbReference type="SUPFAM" id="SSF49785">
    <property type="entry name" value="Galactose-binding domain-like"/>
    <property type="match status" value="1"/>
</dbReference>
<evidence type="ECO:0000259" key="5">
    <source>
        <dbReference type="PROSITE" id="PS50915"/>
    </source>
</evidence>
<keyword evidence="3" id="KW-0732">Signal</keyword>
<dbReference type="Pfam" id="PF00754">
    <property type="entry name" value="F5_F8_type_C"/>
    <property type="match status" value="1"/>
</dbReference>
<dbReference type="Pfam" id="PF18962">
    <property type="entry name" value="Por_Secre_tail"/>
    <property type="match status" value="1"/>
</dbReference>
<dbReference type="InterPro" id="IPR013780">
    <property type="entry name" value="Glyco_hydro_b"/>
</dbReference>
<dbReference type="Gene3D" id="2.60.120.260">
    <property type="entry name" value="Galactose-binding domain-like"/>
    <property type="match status" value="1"/>
</dbReference>
<dbReference type="InterPro" id="IPR017853">
    <property type="entry name" value="GH"/>
</dbReference>
<evidence type="ECO:0000313" key="6">
    <source>
        <dbReference type="EMBL" id="MBO9154201.1"/>
    </source>
</evidence>
<evidence type="ECO:0000256" key="1">
    <source>
        <dbReference type="ARBA" id="ARBA00009646"/>
    </source>
</evidence>
<evidence type="ECO:0000256" key="3">
    <source>
        <dbReference type="SAM" id="SignalP"/>
    </source>
</evidence>
<feature type="domain" description="Beta/gamma crystallin 'Greek key'" evidence="5">
    <location>
        <begin position="476"/>
        <end position="516"/>
    </location>
</feature>
<dbReference type="NCBIfam" id="TIGR04183">
    <property type="entry name" value="Por_Secre_tail"/>
    <property type="match status" value="1"/>
</dbReference>
<feature type="chain" id="PRO_5045756902" evidence="3">
    <location>
        <begin position="24"/>
        <end position="748"/>
    </location>
</feature>
<dbReference type="SUPFAM" id="SSF51445">
    <property type="entry name" value="(Trans)glycosidases"/>
    <property type="match status" value="1"/>
</dbReference>
<dbReference type="InterPro" id="IPR008979">
    <property type="entry name" value="Galactose-bd-like_sf"/>
</dbReference>
<dbReference type="EMBL" id="JAGHKP010000003">
    <property type="protein sequence ID" value="MBO9154201.1"/>
    <property type="molecule type" value="Genomic_DNA"/>
</dbReference>
<dbReference type="RefSeq" id="WP_209147320.1">
    <property type="nucleotide sequence ID" value="NZ_JAGHKP010000003.1"/>
</dbReference>
<proteinExistence type="inferred from homology"/>
<protein>
    <submittedName>
        <fullName evidence="6">Discoidin domain-containing protein</fullName>
    </submittedName>
</protein>
<dbReference type="PROSITE" id="PS50022">
    <property type="entry name" value="FA58C_3"/>
    <property type="match status" value="1"/>
</dbReference>
<dbReference type="SUPFAM" id="SSF49695">
    <property type="entry name" value="gamma-Crystallin-like"/>
    <property type="match status" value="1"/>
</dbReference>
<dbReference type="PROSITE" id="PS50915">
    <property type="entry name" value="CRYSTALLIN_BETA_GAMMA"/>
    <property type="match status" value="1"/>
</dbReference>
<evidence type="ECO:0000256" key="2">
    <source>
        <dbReference type="ARBA" id="ARBA00022737"/>
    </source>
</evidence>
<dbReference type="Gene3D" id="3.20.20.80">
    <property type="entry name" value="Glycosidases"/>
    <property type="match status" value="1"/>
</dbReference>
<gene>
    <name evidence="6" type="ORF">J7I43_18390</name>
</gene>
<comment type="caution">
    <text evidence="6">The sequence shown here is derived from an EMBL/GenBank/DDBJ whole genome shotgun (WGS) entry which is preliminary data.</text>
</comment>
<name>A0ABS3YHN7_9BACT</name>
<dbReference type="InterPro" id="IPR000421">
    <property type="entry name" value="FA58C"/>
</dbReference>
<dbReference type="Gene3D" id="2.60.40.1180">
    <property type="entry name" value="Golgi alpha-mannosidase II"/>
    <property type="match status" value="1"/>
</dbReference>
<dbReference type="Proteomes" id="UP000679126">
    <property type="component" value="Unassembled WGS sequence"/>
</dbReference>
<dbReference type="InterPro" id="IPR001064">
    <property type="entry name" value="Beta/gamma_crystallin"/>
</dbReference>
<sequence length="748" mass="82951">MKHVTISLFMLFILLQTASKTFAQDIYINLSAPRQTVDGAGFCHEGDRQNGNYYILDQRIQQMLDNNMSLFRDMLPNKTWEPSKGVYNYNDDRVLNCIKRLKIMQDRGIKTILGIWDVPNWLVSNPSAGSNRKINNFDDFAWFITSFLLHGKNNYGLTVDFVDVNETRTSGINISMTAQEYITLIQKCNALFAANGIQTKMNLGSVLLWDIQYCKDIYNAVNSLPAAGYPSWHTYRGGSTTGREPISYWENWGAWRQTINRNLWGTETDYDAYYWENPERLTWQGVEEMAVMYYRNYYVARMSTSAGWFWRTDWPSHNVHLAYMRHFEPGGQVVETSQPSADVMTVAYKHETKNKFVIQTVNQSSTARTVSFHGVPANKPLTLVRTSEAGDRSQTVGTYTPNGGVLTITLQANSFNTFYGELGASNPPTGPATVYADCPLAGAAVSLPVGDYTQAQLQSLGVQNNSISSVAVQSGYKVTLYADDNFGGASLELTADDDCIADNNFNDLTSSIRVSAVTGNPNLAYNRPIFTTSNESAAYAGPYAVDADGNTRWSSAYANNQSIVVDLGANYSVNRVRLAWEAAYARDYQIQFSTNNTTWTTVREFWGKSSAAPDDQTGLSGTARYVKVYCINRATAYGFSLFEFEVYGAPQAGNLMAAAPVASETKPAGQEGIVAWPSPTRGIVKVQLPAGWQKGCRLEVISSTGKVLLSRQIAGGSEELDLASLPSGWYVIRAEKNGKQLVSRIVKD</sequence>
<accession>A0ABS3YHN7</accession>
<dbReference type="InterPro" id="IPR026444">
    <property type="entry name" value="Secre_tail"/>
</dbReference>
<organism evidence="6 7">
    <name type="scientific">Chitinophaga chungangae</name>
    <dbReference type="NCBI Taxonomy" id="2821488"/>
    <lineage>
        <taxon>Bacteria</taxon>
        <taxon>Pseudomonadati</taxon>
        <taxon>Bacteroidota</taxon>
        <taxon>Chitinophagia</taxon>
        <taxon>Chitinophagales</taxon>
        <taxon>Chitinophagaceae</taxon>
        <taxon>Chitinophaga</taxon>
    </lineage>
</organism>
<feature type="signal peptide" evidence="3">
    <location>
        <begin position="1"/>
        <end position="23"/>
    </location>
</feature>
<reference evidence="7" key="1">
    <citation type="submission" date="2021-03" db="EMBL/GenBank/DDBJ databases">
        <title>Assistant Professor.</title>
        <authorList>
            <person name="Huq M.A."/>
        </authorList>
    </citation>
    <scope>NUCLEOTIDE SEQUENCE [LARGE SCALE GENOMIC DNA]</scope>
    <source>
        <strain evidence="7">MAH-28</strain>
    </source>
</reference>